<dbReference type="Gene3D" id="2.30.30.1210">
    <property type="entry name" value="Domain of unknown function DUF1541"/>
    <property type="match status" value="1"/>
</dbReference>
<dbReference type="Pfam" id="PF07563">
    <property type="entry name" value="DUF1541"/>
    <property type="match status" value="2"/>
</dbReference>
<evidence type="ECO:0000256" key="1">
    <source>
        <dbReference type="SAM" id="Coils"/>
    </source>
</evidence>
<dbReference type="EMBL" id="FTOK01000003">
    <property type="protein sequence ID" value="SIS66352.1"/>
    <property type="molecule type" value="Genomic_DNA"/>
</dbReference>
<feature type="coiled-coil region" evidence="1">
    <location>
        <begin position="84"/>
        <end position="139"/>
    </location>
</feature>
<dbReference type="Proteomes" id="UP000199777">
    <property type="component" value="Unassembled WGS sequence"/>
</dbReference>
<evidence type="ECO:0000259" key="3">
    <source>
        <dbReference type="Pfam" id="PF07563"/>
    </source>
</evidence>
<feature type="domain" description="DUF1541" evidence="3">
    <location>
        <begin position="168"/>
        <end position="219"/>
    </location>
</feature>
<feature type="signal peptide" evidence="2">
    <location>
        <begin position="1"/>
        <end position="27"/>
    </location>
</feature>
<protein>
    <submittedName>
        <fullName evidence="4">Type III secretion protein (HrpB7)</fullName>
    </submittedName>
</protein>
<accession>A0ABY1KR94</accession>
<proteinExistence type="predicted"/>
<feature type="domain" description="DUF1541" evidence="3">
    <location>
        <begin position="232"/>
        <end position="283"/>
    </location>
</feature>
<gene>
    <name evidence="4" type="ORF">SAMN05421758_103254</name>
</gene>
<keyword evidence="1" id="KW-0175">Coiled coil</keyword>
<sequence>MNNRFIKIVVTLATVTGISFSVGQVSANSINAAPQANGQAQGEAKVEKRLGKIEKKTNAVQTELEAIEGSIEGAPITVDEVQLYKEYLDKLDSLLNRLNATENQLDAAAKKSESQDASIEETEAEISDIRASVLEVQETIHSIFAEQMASTGVVPDSLEEAEDPTYEVGSQAIIEADHMPGMYGAEATIAGAFDTVAYSVTYNPTTGGDPVKNHKWVIHEELEGSGEAPLEPGTEVTLDAEHMKGMDGATAEIESAVETTVYMIDFTTTTGGDTVENHKWVTERELSSVE</sequence>
<evidence type="ECO:0000313" key="4">
    <source>
        <dbReference type="EMBL" id="SIS66352.1"/>
    </source>
</evidence>
<reference evidence="4 5" key="1">
    <citation type="submission" date="2017-01" db="EMBL/GenBank/DDBJ databases">
        <authorList>
            <person name="Varghese N."/>
            <person name="Submissions S."/>
        </authorList>
    </citation>
    <scope>NUCLEOTIDE SEQUENCE [LARGE SCALE GENOMIC DNA]</scope>
    <source>
        <strain evidence="4 5">DSM 22782</strain>
    </source>
</reference>
<feature type="chain" id="PRO_5046917802" evidence="2">
    <location>
        <begin position="28"/>
        <end position="290"/>
    </location>
</feature>
<name>A0ABY1KR94_9BACI</name>
<evidence type="ECO:0000256" key="2">
    <source>
        <dbReference type="SAM" id="SignalP"/>
    </source>
</evidence>
<evidence type="ECO:0000313" key="5">
    <source>
        <dbReference type="Proteomes" id="UP000199777"/>
    </source>
</evidence>
<comment type="caution">
    <text evidence="4">The sequence shown here is derived from an EMBL/GenBank/DDBJ whole genome shotgun (WGS) entry which is preliminary data.</text>
</comment>
<keyword evidence="5" id="KW-1185">Reference proteome</keyword>
<keyword evidence="2" id="KW-0732">Signal</keyword>
<dbReference type="InterPro" id="IPR011438">
    <property type="entry name" value="DUF1541"/>
</dbReference>
<organism evidence="4 5">
    <name type="scientific">Salimicrobium salexigens</name>
    <dbReference type="NCBI Taxonomy" id="908941"/>
    <lineage>
        <taxon>Bacteria</taxon>
        <taxon>Bacillati</taxon>
        <taxon>Bacillota</taxon>
        <taxon>Bacilli</taxon>
        <taxon>Bacillales</taxon>
        <taxon>Bacillaceae</taxon>
        <taxon>Salimicrobium</taxon>
    </lineage>
</organism>